<comment type="caution">
    <text evidence="1">The sequence shown here is derived from an EMBL/GenBank/DDBJ whole genome shotgun (WGS) entry which is preliminary data.</text>
</comment>
<gene>
    <name evidence="1" type="ORF">CferDRAFT_1520</name>
</gene>
<keyword evidence="2" id="KW-1185">Reference proteome</keyword>
<sequence>MSGLYAVINFGTNCNGGFQIEVVWWVVWKLFSKFERPFISVEFNKAMIAKVLEKGFSKTGFTGTIRTSDNPHPLCHMCAGLAYVE</sequence>
<accession>Q0YSP7</accession>
<name>Q0YSP7_9CHLB</name>
<reference evidence="1 2" key="1">
    <citation type="submission" date="2006-07" db="EMBL/GenBank/DDBJ databases">
        <title>Annotation of the draft genome assembly of Chlorobium ferroxidans DSM 13031.</title>
        <authorList>
            <consortium name="US DOE Joint Genome Institute (JGI-ORNL)"/>
            <person name="Larimer F."/>
            <person name="Land M."/>
            <person name="Hauser L."/>
        </authorList>
    </citation>
    <scope>NUCLEOTIDE SEQUENCE [LARGE SCALE GENOMIC DNA]</scope>
    <source>
        <strain evidence="1 2">DSM 13031</strain>
    </source>
</reference>
<evidence type="ECO:0000313" key="1">
    <source>
        <dbReference type="EMBL" id="EAT59372.1"/>
    </source>
</evidence>
<dbReference type="EMBL" id="AASE01000005">
    <property type="protein sequence ID" value="EAT59372.1"/>
    <property type="molecule type" value="Genomic_DNA"/>
</dbReference>
<dbReference type="Proteomes" id="UP000004162">
    <property type="component" value="Unassembled WGS sequence"/>
</dbReference>
<organism evidence="1 2">
    <name type="scientific">Chlorobium ferrooxidans DSM 13031</name>
    <dbReference type="NCBI Taxonomy" id="377431"/>
    <lineage>
        <taxon>Bacteria</taxon>
        <taxon>Pseudomonadati</taxon>
        <taxon>Chlorobiota</taxon>
        <taxon>Chlorobiia</taxon>
        <taxon>Chlorobiales</taxon>
        <taxon>Chlorobiaceae</taxon>
        <taxon>Chlorobium/Pelodictyon group</taxon>
        <taxon>Chlorobium</taxon>
    </lineage>
</organism>
<evidence type="ECO:0000313" key="2">
    <source>
        <dbReference type="Proteomes" id="UP000004162"/>
    </source>
</evidence>
<proteinExistence type="predicted"/>
<dbReference type="AlphaFoldDB" id="Q0YSP7"/>
<reference evidence="1 2" key="2">
    <citation type="submission" date="2006-07" db="EMBL/GenBank/DDBJ databases">
        <title>Sequencing of the draft genome and assembly of Chlorobium ferroxidans DSM 13031.</title>
        <authorList>
            <consortium name="US DOE Joint Genome Institute (JGI-PGF)"/>
            <person name="Copeland A."/>
            <person name="Lucas S."/>
            <person name="Lapidus A."/>
            <person name="Barry K."/>
            <person name="Glavina del Rio T."/>
            <person name="Dalin E."/>
            <person name="Tice H."/>
            <person name="Bruce D."/>
            <person name="Pitluck S."/>
            <person name="Richardson P."/>
        </authorList>
    </citation>
    <scope>NUCLEOTIDE SEQUENCE [LARGE SCALE GENOMIC DNA]</scope>
    <source>
        <strain evidence="1 2">DSM 13031</strain>
    </source>
</reference>
<protein>
    <submittedName>
        <fullName evidence="1">Uncharacterized protein</fullName>
    </submittedName>
</protein>